<dbReference type="InterPro" id="IPR036779">
    <property type="entry name" value="LysM_dom_sf"/>
</dbReference>
<name>A0ABY7AEI3_9FIRM</name>
<dbReference type="PROSITE" id="PS51782">
    <property type="entry name" value="LYSM"/>
    <property type="match status" value="2"/>
</dbReference>
<proteinExistence type="predicted"/>
<dbReference type="SMART" id="SM00257">
    <property type="entry name" value="LysM"/>
    <property type="match status" value="2"/>
</dbReference>
<organism evidence="2 3">
    <name type="scientific">Lacrimispora xylanolytica</name>
    <dbReference type="NCBI Taxonomy" id="29375"/>
    <lineage>
        <taxon>Bacteria</taxon>
        <taxon>Bacillati</taxon>
        <taxon>Bacillota</taxon>
        <taxon>Clostridia</taxon>
        <taxon>Lachnospirales</taxon>
        <taxon>Lachnospiraceae</taxon>
        <taxon>Lacrimispora</taxon>
    </lineage>
</organism>
<dbReference type="InterPro" id="IPR011989">
    <property type="entry name" value="ARM-like"/>
</dbReference>
<evidence type="ECO:0000259" key="1">
    <source>
        <dbReference type="PROSITE" id="PS51782"/>
    </source>
</evidence>
<dbReference type="EMBL" id="CP113524">
    <property type="protein sequence ID" value="WAJ25134.1"/>
    <property type="molecule type" value="Genomic_DNA"/>
</dbReference>
<dbReference type="Gene3D" id="1.25.10.10">
    <property type="entry name" value="Leucine-rich Repeat Variant"/>
    <property type="match status" value="1"/>
</dbReference>
<feature type="domain" description="LysM" evidence="1">
    <location>
        <begin position="1"/>
        <end position="45"/>
    </location>
</feature>
<feature type="domain" description="LysM" evidence="1">
    <location>
        <begin position="61"/>
        <end position="105"/>
    </location>
</feature>
<keyword evidence="3" id="KW-1185">Reference proteome</keyword>
<sequence>MIYVVKSNDTLFKIAERFKTTVPSILDANIICNPDFIAEGEPLLIPDDISKSDIPKAGAGPFYITRPGDTLDCIANQVGMSTELLAIINNIQNSNVLYSGNELLTTGLYYDNPEDLKRLWETTPGDDCFINGIADHGIYYLGSFQWLAYGEASIQPLLELLANPCEDVRLNAIISLGRLALNGKVLKALIPFTKNEDYISDFAKIAIRRIGLKSMGLDRVHITMNNSYLSTESDTIEVPKGSEIVVLKWFVPNLEEEGPRGGYQVYDYVQIVNTGQTGFFPRAGDAAITFI</sequence>
<dbReference type="InterPro" id="IPR018392">
    <property type="entry name" value="LysM"/>
</dbReference>
<protein>
    <submittedName>
        <fullName evidence="2">LysM peptidoglycan-binding domain-containing protein</fullName>
    </submittedName>
</protein>
<evidence type="ECO:0000313" key="2">
    <source>
        <dbReference type="EMBL" id="WAJ25134.1"/>
    </source>
</evidence>
<dbReference type="PANTHER" id="PTHR33734">
    <property type="entry name" value="LYSM DOMAIN-CONTAINING GPI-ANCHORED PROTEIN 2"/>
    <property type="match status" value="1"/>
</dbReference>
<dbReference type="CDD" id="cd00118">
    <property type="entry name" value="LysM"/>
    <property type="match status" value="2"/>
</dbReference>
<dbReference type="RefSeq" id="WP_268116050.1">
    <property type="nucleotide sequence ID" value="NZ_CP113524.1"/>
</dbReference>
<reference evidence="2" key="1">
    <citation type="submission" date="2022-11" db="EMBL/GenBank/DDBJ databases">
        <title>Lacrimispora xylanolytica sy1, complete genome.</title>
        <authorList>
            <person name="Choi S."/>
        </authorList>
    </citation>
    <scope>NUCLEOTIDE SEQUENCE</scope>
    <source>
        <strain evidence="2">Sy1</strain>
    </source>
</reference>
<dbReference type="Gene3D" id="3.10.350.10">
    <property type="entry name" value="LysM domain"/>
    <property type="match status" value="2"/>
</dbReference>
<dbReference type="SUPFAM" id="SSF48371">
    <property type="entry name" value="ARM repeat"/>
    <property type="match status" value="1"/>
</dbReference>
<dbReference type="InterPro" id="IPR016024">
    <property type="entry name" value="ARM-type_fold"/>
</dbReference>
<dbReference type="Proteomes" id="UP001163115">
    <property type="component" value="Chromosome"/>
</dbReference>
<dbReference type="Pfam" id="PF01476">
    <property type="entry name" value="LysM"/>
    <property type="match status" value="2"/>
</dbReference>
<gene>
    <name evidence="2" type="ORF">OW255_06385</name>
</gene>
<dbReference type="PANTHER" id="PTHR33734:SF22">
    <property type="entry name" value="MEMBRANE-BOUND LYTIC MUREIN TRANSGLYCOSYLASE D"/>
    <property type="match status" value="1"/>
</dbReference>
<accession>A0ABY7AEI3</accession>
<evidence type="ECO:0000313" key="3">
    <source>
        <dbReference type="Proteomes" id="UP001163115"/>
    </source>
</evidence>
<dbReference type="SUPFAM" id="SSF54106">
    <property type="entry name" value="LysM domain"/>
    <property type="match status" value="2"/>
</dbReference>